<evidence type="ECO:0000313" key="3">
    <source>
        <dbReference type="Proteomes" id="UP001501508"/>
    </source>
</evidence>
<keyword evidence="3" id="KW-1185">Reference proteome</keyword>
<evidence type="ECO:0000256" key="1">
    <source>
        <dbReference type="SAM" id="SignalP"/>
    </source>
</evidence>
<dbReference type="Gene3D" id="2.40.128.410">
    <property type="match status" value="1"/>
</dbReference>
<reference evidence="3" key="1">
    <citation type="journal article" date="2019" name="Int. J. Syst. Evol. Microbiol.">
        <title>The Global Catalogue of Microorganisms (GCM) 10K type strain sequencing project: providing services to taxonomists for standard genome sequencing and annotation.</title>
        <authorList>
            <consortium name="The Broad Institute Genomics Platform"/>
            <consortium name="The Broad Institute Genome Sequencing Center for Infectious Disease"/>
            <person name="Wu L."/>
            <person name="Ma J."/>
        </authorList>
    </citation>
    <scope>NUCLEOTIDE SEQUENCE [LARGE SCALE GENOMIC DNA]</scope>
    <source>
        <strain evidence="3">JCM 31920</strain>
    </source>
</reference>
<feature type="chain" id="PRO_5046535338" evidence="1">
    <location>
        <begin position="25"/>
        <end position="160"/>
    </location>
</feature>
<dbReference type="PROSITE" id="PS51257">
    <property type="entry name" value="PROKAR_LIPOPROTEIN"/>
    <property type="match status" value="1"/>
</dbReference>
<proteinExistence type="predicted"/>
<keyword evidence="1" id="KW-0732">Signal</keyword>
<name>A0ABP8LSE3_9BACT</name>
<dbReference type="Pfam" id="PF14059">
    <property type="entry name" value="DUF4251"/>
    <property type="match status" value="1"/>
</dbReference>
<dbReference type="InterPro" id="IPR025347">
    <property type="entry name" value="DUF4251"/>
</dbReference>
<dbReference type="RefSeq" id="WP_345027384.1">
    <property type="nucleotide sequence ID" value="NZ_BAABEY010000012.1"/>
</dbReference>
<comment type="caution">
    <text evidence="2">The sequence shown here is derived from an EMBL/GenBank/DDBJ whole genome shotgun (WGS) entry which is preliminary data.</text>
</comment>
<protein>
    <submittedName>
        <fullName evidence="2">DUF4251 domain-containing protein</fullName>
    </submittedName>
</protein>
<sequence length="160" mass="17650">MKLFIIAGSLAVALAFGACSSQKASTARSSQEISTAFDEQSYQFQATFLQPSRGRMRQIVGNYFMKVEKDRISADLPYFGRAYSAPIGGDGGIKFVSEKFTYDVKPIKNGGREVTIRVQDSQVVRDLFLTVFPDGSADLRVTPQNKTFISYRGDVVPLAK</sequence>
<accession>A0ABP8LSE3</accession>
<evidence type="ECO:0000313" key="2">
    <source>
        <dbReference type="EMBL" id="GAA4435613.1"/>
    </source>
</evidence>
<dbReference type="EMBL" id="BAABEY010000012">
    <property type="protein sequence ID" value="GAA4435613.1"/>
    <property type="molecule type" value="Genomic_DNA"/>
</dbReference>
<dbReference type="Proteomes" id="UP001501508">
    <property type="component" value="Unassembled WGS sequence"/>
</dbReference>
<organism evidence="2 3">
    <name type="scientific">Ravibacter arvi</name>
    <dbReference type="NCBI Taxonomy" id="2051041"/>
    <lineage>
        <taxon>Bacteria</taxon>
        <taxon>Pseudomonadati</taxon>
        <taxon>Bacteroidota</taxon>
        <taxon>Cytophagia</taxon>
        <taxon>Cytophagales</taxon>
        <taxon>Spirosomataceae</taxon>
        <taxon>Ravibacter</taxon>
    </lineage>
</organism>
<gene>
    <name evidence="2" type="ORF">GCM10023091_12370</name>
</gene>
<feature type="signal peptide" evidence="1">
    <location>
        <begin position="1"/>
        <end position="24"/>
    </location>
</feature>